<dbReference type="PANTHER" id="PTHR46429">
    <property type="entry name" value="23S RRNA (GUANOSINE-2'-O-)-METHYLTRANSFERASE RLMB"/>
    <property type="match status" value="1"/>
</dbReference>
<name>A0A0C1HFB1_9BACT</name>
<dbReference type="SUPFAM" id="SSF75217">
    <property type="entry name" value="alpha/beta knot"/>
    <property type="match status" value="1"/>
</dbReference>
<dbReference type="InterPro" id="IPR029026">
    <property type="entry name" value="tRNA_m1G_MTases_N"/>
</dbReference>
<dbReference type="AlphaFoldDB" id="A0A0C1HFB1"/>
<accession>A0A0C1HFB1</accession>
<protein>
    <submittedName>
        <fullName evidence="4">Putative tRNA (Guanosine-2'-O-)-methyltransferase</fullName>
    </submittedName>
</protein>
<dbReference type="GO" id="GO:0008173">
    <property type="term" value="F:RNA methyltransferase activity"/>
    <property type="evidence" value="ECO:0007669"/>
    <property type="project" value="InterPro"/>
</dbReference>
<dbReference type="Proteomes" id="UP000031465">
    <property type="component" value="Unassembled WGS sequence"/>
</dbReference>
<dbReference type="GO" id="GO:0032259">
    <property type="term" value="P:methylation"/>
    <property type="evidence" value="ECO:0007669"/>
    <property type="project" value="UniProtKB-KW"/>
</dbReference>
<evidence type="ECO:0000313" key="5">
    <source>
        <dbReference type="Proteomes" id="UP000031465"/>
    </source>
</evidence>
<organism evidence="4 5">
    <name type="scientific">Candidatus Protochlamydia amoebophila</name>
    <dbReference type="NCBI Taxonomy" id="362787"/>
    <lineage>
        <taxon>Bacteria</taxon>
        <taxon>Pseudomonadati</taxon>
        <taxon>Chlamydiota</taxon>
        <taxon>Chlamydiia</taxon>
        <taxon>Parachlamydiales</taxon>
        <taxon>Parachlamydiaceae</taxon>
        <taxon>Candidatus Protochlamydia</taxon>
    </lineage>
</organism>
<dbReference type="PANTHER" id="PTHR46429:SF1">
    <property type="entry name" value="23S RRNA (GUANOSINE-2'-O-)-METHYLTRANSFERASE RLMB"/>
    <property type="match status" value="1"/>
</dbReference>
<dbReference type="Pfam" id="PF00588">
    <property type="entry name" value="SpoU_methylase"/>
    <property type="match status" value="1"/>
</dbReference>
<feature type="domain" description="tRNA/rRNA methyltransferase SpoU type" evidence="3">
    <location>
        <begin position="93"/>
        <end position="225"/>
    </location>
</feature>
<evidence type="ECO:0000256" key="1">
    <source>
        <dbReference type="ARBA" id="ARBA00022603"/>
    </source>
</evidence>
<dbReference type="InterPro" id="IPR004441">
    <property type="entry name" value="rRNA_MeTrfase_TrmH"/>
</dbReference>
<keyword evidence="2 4" id="KW-0808">Transferase</keyword>
<dbReference type="GO" id="GO:0006396">
    <property type="term" value="P:RNA processing"/>
    <property type="evidence" value="ECO:0007669"/>
    <property type="project" value="InterPro"/>
</dbReference>
<dbReference type="EMBL" id="JSAN01000030">
    <property type="protein sequence ID" value="KIC73393.1"/>
    <property type="molecule type" value="Genomic_DNA"/>
</dbReference>
<sequence length="249" mass="28927">MSPWKDNIKKCAELVRYLYELSLQNQLNPSLLTLYHEFLSWMKENPLNNSTIQELSNRYHYHLKKAKLQKKEHHLLSTVRTQDRSTGIPSWPISIYLDNLRSAHNVGSIIRTVEAFSLGSIYFSTQTPYTNHKQVQNVSMGAYQWVKCHQNEDLNDLAQPIIALETSEEAINLYEFIFPERFTLVVGNEEYGCSQEILTKAHYLIEIPLRGRKNSLNVANAFAITAGEIYRQRKTAKIYEYLALEPNNE</sequence>
<reference evidence="4 5" key="1">
    <citation type="journal article" date="2014" name="Mol. Biol. Evol.">
        <title>Massive expansion of Ubiquitination-related gene families within the Chlamydiae.</title>
        <authorList>
            <person name="Domman D."/>
            <person name="Collingro A."/>
            <person name="Lagkouvardos I."/>
            <person name="Gehre L."/>
            <person name="Weinmaier T."/>
            <person name="Rattei T."/>
            <person name="Subtil A."/>
            <person name="Horn M."/>
        </authorList>
    </citation>
    <scope>NUCLEOTIDE SEQUENCE [LARGE SCALE GENOMIC DNA]</scope>
    <source>
        <strain evidence="4 5">EI2</strain>
    </source>
</reference>
<dbReference type="PATRIC" id="fig|362787.3.peg.498"/>
<evidence type="ECO:0000259" key="3">
    <source>
        <dbReference type="Pfam" id="PF00588"/>
    </source>
</evidence>
<comment type="caution">
    <text evidence="4">The sequence shown here is derived from an EMBL/GenBank/DDBJ whole genome shotgun (WGS) entry which is preliminary data.</text>
</comment>
<evidence type="ECO:0000313" key="4">
    <source>
        <dbReference type="EMBL" id="KIC73393.1"/>
    </source>
</evidence>
<evidence type="ECO:0000256" key="2">
    <source>
        <dbReference type="ARBA" id="ARBA00022679"/>
    </source>
</evidence>
<dbReference type="Gene3D" id="3.40.1280.10">
    <property type="match status" value="1"/>
</dbReference>
<keyword evidence="1 4" id="KW-0489">Methyltransferase</keyword>
<dbReference type="InterPro" id="IPR001537">
    <property type="entry name" value="SpoU_MeTrfase"/>
</dbReference>
<gene>
    <name evidence="4" type="primary">trmH</name>
    <name evidence="4" type="ORF">DB44_BG00820</name>
</gene>
<proteinExistence type="predicted"/>
<dbReference type="GO" id="GO:0003723">
    <property type="term" value="F:RNA binding"/>
    <property type="evidence" value="ECO:0007669"/>
    <property type="project" value="InterPro"/>
</dbReference>
<dbReference type="GO" id="GO:0005829">
    <property type="term" value="C:cytosol"/>
    <property type="evidence" value="ECO:0007669"/>
    <property type="project" value="TreeGrafter"/>
</dbReference>
<dbReference type="InterPro" id="IPR029028">
    <property type="entry name" value="Alpha/beta_knot_MTases"/>
</dbReference>